<comment type="caution">
    <text evidence="2">The sequence shown here is derived from an EMBL/GenBank/DDBJ whole genome shotgun (WGS) entry which is preliminary data.</text>
</comment>
<gene>
    <name evidence="2" type="ORF">SCOCK_390056</name>
</gene>
<feature type="compositionally biased region" description="Gly residues" evidence="1">
    <location>
        <begin position="201"/>
        <end position="229"/>
    </location>
</feature>
<proteinExistence type="predicted"/>
<feature type="compositionally biased region" description="Gly residues" evidence="1">
    <location>
        <begin position="271"/>
        <end position="286"/>
    </location>
</feature>
<evidence type="ECO:0000313" key="3">
    <source>
        <dbReference type="Proteomes" id="UP001152519"/>
    </source>
</evidence>
<dbReference type="EMBL" id="CAJSLV010000069">
    <property type="protein sequence ID" value="CAG6396055.1"/>
    <property type="molecule type" value="Genomic_DNA"/>
</dbReference>
<feature type="compositionally biased region" description="Gly residues" evidence="1">
    <location>
        <begin position="394"/>
        <end position="409"/>
    </location>
</feature>
<keyword evidence="3" id="KW-1185">Reference proteome</keyword>
<sequence>MAWPVFKPDLRISRTTMISSSSTAEIESATAAHLQVRRVHVSCHMLITHPRQRIITFRATAYVGARKHAGAHDQIRPPRDVGVNSTRGAAALVGGLSGPSGGYSEAVVSGTPYCAGYDVPLIPAAARTDAAVHPRGAAVLRRRARGRASGVPAVAVRYGHRPTAVGAGPAGGGRGGRGGRGGGARTRRGRPGGAARRLAGGPAGGREGPQGAQPGGLGGRGGLRGGQRGGGRRLRAVRAAVHGLAAAGRRRCPRVGGAGSRGGPAALAGRPLGGVHGGRRAAGGRGGRQRRAGAGRDGRRAGDVGAGGVHRGRGDGPLPRLLVGAGRLGAAGRQGRRVGGAAALDLRARAARAGPGRGRLSGGGHAQRGGLARPAGPRRQPAGRDVGPGALPVPGGGALDGGGTAGAAGPGARPAHPALPDGGPGDRCDEHRGRRGRSNLA</sequence>
<organism evidence="2 3">
    <name type="scientific">Actinacidiphila cocklensis</name>
    <dbReference type="NCBI Taxonomy" id="887465"/>
    <lineage>
        <taxon>Bacteria</taxon>
        <taxon>Bacillati</taxon>
        <taxon>Actinomycetota</taxon>
        <taxon>Actinomycetes</taxon>
        <taxon>Kitasatosporales</taxon>
        <taxon>Streptomycetaceae</taxon>
        <taxon>Actinacidiphila</taxon>
    </lineage>
</organism>
<feature type="compositionally biased region" description="Low complexity" evidence="1">
    <location>
        <begin position="368"/>
        <end position="393"/>
    </location>
</feature>
<accession>A0A9W4GSM8</accession>
<feature type="region of interest" description="Disordered" evidence="1">
    <location>
        <begin position="160"/>
        <end position="234"/>
    </location>
</feature>
<reference evidence="2" key="1">
    <citation type="submission" date="2021-05" db="EMBL/GenBank/DDBJ databases">
        <authorList>
            <person name="Arsene-Ploetze F."/>
        </authorList>
    </citation>
    <scope>NUCLEOTIDE SEQUENCE</scope>
    <source>
        <strain evidence="2">DSM 42138</strain>
    </source>
</reference>
<feature type="compositionally biased region" description="Gly residues" evidence="1">
    <location>
        <begin position="168"/>
        <end position="184"/>
    </location>
</feature>
<name>A0A9W4GSM8_9ACTN</name>
<protein>
    <submittedName>
        <fullName evidence="2">Uncharacterized protein</fullName>
    </submittedName>
</protein>
<feature type="compositionally biased region" description="Gly residues" evidence="1">
    <location>
        <begin position="355"/>
        <end position="367"/>
    </location>
</feature>
<evidence type="ECO:0000313" key="2">
    <source>
        <dbReference type="EMBL" id="CAG6396055.1"/>
    </source>
</evidence>
<feature type="compositionally biased region" description="Low complexity" evidence="1">
    <location>
        <begin position="410"/>
        <end position="420"/>
    </location>
</feature>
<feature type="region of interest" description="Disordered" evidence="1">
    <location>
        <begin position="352"/>
        <end position="441"/>
    </location>
</feature>
<dbReference type="Proteomes" id="UP001152519">
    <property type="component" value="Unassembled WGS sequence"/>
</dbReference>
<evidence type="ECO:0000256" key="1">
    <source>
        <dbReference type="SAM" id="MobiDB-lite"/>
    </source>
</evidence>
<dbReference type="AlphaFoldDB" id="A0A9W4GSM8"/>
<feature type="region of interest" description="Disordered" evidence="1">
    <location>
        <begin position="251"/>
        <end position="319"/>
    </location>
</feature>